<keyword evidence="3" id="KW-1185">Reference proteome</keyword>
<reference evidence="2" key="1">
    <citation type="submission" date="2023-04" db="EMBL/GenBank/DDBJ databases">
        <title>Phytophthora fragariaefolia NBRC 109709.</title>
        <authorList>
            <person name="Ichikawa N."/>
            <person name="Sato H."/>
            <person name="Tonouchi N."/>
        </authorList>
    </citation>
    <scope>NUCLEOTIDE SEQUENCE</scope>
    <source>
        <strain evidence="2">NBRC 109709</strain>
    </source>
</reference>
<feature type="compositionally biased region" description="Polar residues" evidence="1">
    <location>
        <begin position="242"/>
        <end position="285"/>
    </location>
</feature>
<comment type="caution">
    <text evidence="2">The sequence shown here is derived from an EMBL/GenBank/DDBJ whole genome shotgun (WGS) entry which is preliminary data.</text>
</comment>
<gene>
    <name evidence="2" type="ORF">Pfra01_002272400</name>
</gene>
<feature type="region of interest" description="Disordered" evidence="1">
    <location>
        <begin position="153"/>
        <end position="187"/>
    </location>
</feature>
<protein>
    <submittedName>
        <fullName evidence="2">Unnamed protein product</fullName>
    </submittedName>
</protein>
<evidence type="ECO:0000256" key="1">
    <source>
        <dbReference type="SAM" id="MobiDB-lite"/>
    </source>
</evidence>
<dbReference type="EMBL" id="BSXT01003502">
    <property type="protein sequence ID" value="GMF54443.1"/>
    <property type="molecule type" value="Genomic_DNA"/>
</dbReference>
<feature type="compositionally biased region" description="Low complexity" evidence="1">
    <location>
        <begin position="291"/>
        <end position="303"/>
    </location>
</feature>
<dbReference type="Proteomes" id="UP001165121">
    <property type="component" value="Unassembled WGS sequence"/>
</dbReference>
<accession>A0A9W6Y3E1</accession>
<dbReference type="AlphaFoldDB" id="A0A9W6Y3E1"/>
<organism evidence="2 3">
    <name type="scientific">Phytophthora fragariaefolia</name>
    <dbReference type="NCBI Taxonomy" id="1490495"/>
    <lineage>
        <taxon>Eukaryota</taxon>
        <taxon>Sar</taxon>
        <taxon>Stramenopiles</taxon>
        <taxon>Oomycota</taxon>
        <taxon>Peronosporomycetes</taxon>
        <taxon>Peronosporales</taxon>
        <taxon>Peronosporaceae</taxon>
        <taxon>Phytophthora</taxon>
    </lineage>
</organism>
<evidence type="ECO:0000313" key="3">
    <source>
        <dbReference type="Proteomes" id="UP001165121"/>
    </source>
</evidence>
<name>A0A9W6Y3E1_9STRA</name>
<feature type="compositionally biased region" description="Pro residues" evidence="1">
    <location>
        <begin position="169"/>
        <end position="181"/>
    </location>
</feature>
<feature type="region of interest" description="Disordered" evidence="1">
    <location>
        <begin position="224"/>
        <end position="305"/>
    </location>
</feature>
<proteinExistence type="predicted"/>
<sequence length="495" mass="53263">MTADYHREGGNRQFVLGRCYELTAQVRQQSDAVAMGNTSAHLLHKRQLADKDNESRRLLRILRVTPAVSEFQSRSPFLVVAATDELNAFTWLARRSVKLAWHFRRPKDSDDGTESDPLRRTRRTAVANCGAIQQLLHAGESDSDSEVLGEAAVVPPTSGRDHPVAADPTAPPSVSAPPPTSSPATPKSLTQALKSLVVDLASVTSPVSSSALTEDLKRRFIGCRDPGNSDFNGGNSPGGGSVATSPNVSNKLAESSDGSGDDSTLADTSNPGSQLGSSTGPNSQSLPPGLPTAATQTPTPALASRGDKTLSLRSLSSMVLRYWEKILGSCVVSVIMEKTADCERVRSTPDNIAGIAAFMDVDDPGHPLRLILRLLPHSHIVVDDSVLDVCSLVEKGKRSKKLGSLLKVLSHEWCNRIDYEFTALWKSLMDYLLSRKQRSDLLRLAVKVFGDAVVGAANHTIHGQPAPLDETEVCFDPTIPFSPPVNLPWFPRTAD</sequence>
<evidence type="ECO:0000313" key="2">
    <source>
        <dbReference type="EMBL" id="GMF54443.1"/>
    </source>
</evidence>